<proteinExistence type="predicted"/>
<gene>
    <name evidence="1" type="ORF">UFOPK1961_00438</name>
    <name evidence="3" type="ORF">UFOPK3339_00921</name>
    <name evidence="2" type="ORF">UFOPK3364_00731</name>
</gene>
<name>A0A6J7DP42_9ZZZZ</name>
<dbReference type="EMBL" id="CAFBLO010000067">
    <property type="protein sequence ID" value="CAB4870655.1"/>
    <property type="molecule type" value="Genomic_DNA"/>
</dbReference>
<sequence>MIDPTHYKYSVQWSARDSEFVGTVAEFPSLAWLDESERDAFEGIKQIVADIVAEMTEGGETPPTPLSERDFSGKLMLRIPPELHQRLATEAAENNISLNRLISARLAKAG</sequence>
<accession>A0A6J7DP42</accession>
<evidence type="ECO:0000313" key="3">
    <source>
        <dbReference type="EMBL" id="CAB4871466.1"/>
    </source>
</evidence>
<dbReference type="SUPFAM" id="SSF143100">
    <property type="entry name" value="TTHA1013/TTHA0281-like"/>
    <property type="match status" value="1"/>
</dbReference>
<dbReference type="InterPro" id="IPR008651">
    <property type="entry name" value="Uncharacterised_HicB"/>
</dbReference>
<protein>
    <submittedName>
        <fullName evidence="2">Unannotated protein</fullName>
    </submittedName>
</protein>
<reference evidence="2" key="1">
    <citation type="submission" date="2020-05" db="EMBL/GenBank/DDBJ databases">
        <authorList>
            <person name="Chiriac C."/>
            <person name="Salcher M."/>
            <person name="Ghai R."/>
            <person name="Kavagutti S V."/>
        </authorList>
    </citation>
    <scope>NUCLEOTIDE SEQUENCE</scope>
</reference>
<dbReference type="Gene3D" id="1.10.1220.10">
    <property type="entry name" value="Met repressor-like"/>
    <property type="match status" value="1"/>
</dbReference>
<dbReference type="GO" id="GO:0006355">
    <property type="term" value="P:regulation of DNA-templated transcription"/>
    <property type="evidence" value="ECO:0007669"/>
    <property type="project" value="InterPro"/>
</dbReference>
<dbReference type="Pfam" id="PF05534">
    <property type="entry name" value="HicB"/>
    <property type="match status" value="1"/>
</dbReference>
<dbReference type="InterPro" id="IPR035069">
    <property type="entry name" value="TTHA1013/TTHA0281-like"/>
</dbReference>
<evidence type="ECO:0000313" key="2">
    <source>
        <dbReference type="EMBL" id="CAB4870655.1"/>
    </source>
</evidence>
<dbReference type="AlphaFoldDB" id="A0A6J7DP42"/>
<organism evidence="2">
    <name type="scientific">freshwater metagenome</name>
    <dbReference type="NCBI Taxonomy" id="449393"/>
    <lineage>
        <taxon>unclassified sequences</taxon>
        <taxon>metagenomes</taxon>
        <taxon>ecological metagenomes</taxon>
    </lineage>
</organism>
<dbReference type="SUPFAM" id="SSF47598">
    <property type="entry name" value="Ribbon-helix-helix"/>
    <property type="match status" value="1"/>
</dbReference>
<dbReference type="EMBL" id="CAFBLF010000148">
    <property type="protein sequence ID" value="CAB4871466.1"/>
    <property type="molecule type" value="Genomic_DNA"/>
</dbReference>
<dbReference type="InterPro" id="IPR013321">
    <property type="entry name" value="Arc_rbn_hlx_hlx"/>
</dbReference>
<evidence type="ECO:0000313" key="1">
    <source>
        <dbReference type="EMBL" id="CAB4625715.1"/>
    </source>
</evidence>
<dbReference type="EMBL" id="CAEZVJ010000034">
    <property type="protein sequence ID" value="CAB4625715.1"/>
    <property type="molecule type" value="Genomic_DNA"/>
</dbReference>
<dbReference type="InterPro" id="IPR010985">
    <property type="entry name" value="Ribbon_hlx_hlx"/>
</dbReference>